<accession>A0A1I3SP74</accession>
<keyword evidence="1" id="KW-0175">Coiled coil</keyword>
<protein>
    <recommendedName>
        <fullName evidence="4">Lipoprotein</fullName>
    </recommendedName>
</protein>
<gene>
    <name evidence="2" type="ORF">SAMN05443431_11131</name>
</gene>
<evidence type="ECO:0008006" key="4">
    <source>
        <dbReference type="Google" id="ProtNLM"/>
    </source>
</evidence>
<dbReference type="RefSeq" id="WP_090842037.1">
    <property type="nucleotide sequence ID" value="NZ_FORM01000011.1"/>
</dbReference>
<dbReference type="AlphaFoldDB" id="A0A1I3SP74"/>
<proteinExistence type="predicted"/>
<sequence>MKKLNFAFLFIILGLLSCNNSDKKDALLEKEKELLQKELNLTKKELKLKENITAEYKKIEEKQNLIELESAVRRNLIHCENKKFIIKIDQLKNDDLRYISWNKPKSTSEKPDLIIYNGITERQGTGGGYHYIFKNGEWKYIIENSFMGETIESMGIFLKLVKSGEQKLYTKMIDLKN</sequence>
<evidence type="ECO:0000313" key="2">
    <source>
        <dbReference type="EMBL" id="SFJ60323.1"/>
    </source>
</evidence>
<name>A0A1I3SP74_9FLAO</name>
<reference evidence="3" key="1">
    <citation type="submission" date="2016-10" db="EMBL/GenBank/DDBJ databases">
        <authorList>
            <person name="Varghese N."/>
            <person name="Submissions S."/>
        </authorList>
    </citation>
    <scope>NUCLEOTIDE SEQUENCE [LARGE SCALE GENOMIC DNA]</scope>
    <source>
        <strain evidence="3">DSM 28881</strain>
    </source>
</reference>
<keyword evidence="3" id="KW-1185">Reference proteome</keyword>
<dbReference type="Proteomes" id="UP000199559">
    <property type="component" value="Unassembled WGS sequence"/>
</dbReference>
<evidence type="ECO:0000313" key="3">
    <source>
        <dbReference type="Proteomes" id="UP000199559"/>
    </source>
</evidence>
<organism evidence="2 3">
    <name type="scientific">Olleya namhaensis</name>
    <dbReference type="NCBI Taxonomy" id="1144750"/>
    <lineage>
        <taxon>Bacteria</taxon>
        <taxon>Pseudomonadati</taxon>
        <taxon>Bacteroidota</taxon>
        <taxon>Flavobacteriia</taxon>
        <taxon>Flavobacteriales</taxon>
        <taxon>Flavobacteriaceae</taxon>
    </lineage>
</organism>
<evidence type="ECO:0000256" key="1">
    <source>
        <dbReference type="SAM" id="Coils"/>
    </source>
</evidence>
<dbReference type="STRING" id="1144750.SAMN05443431_11131"/>
<dbReference type="EMBL" id="FORM01000011">
    <property type="protein sequence ID" value="SFJ60323.1"/>
    <property type="molecule type" value="Genomic_DNA"/>
</dbReference>
<dbReference type="PROSITE" id="PS51257">
    <property type="entry name" value="PROKAR_LIPOPROTEIN"/>
    <property type="match status" value="1"/>
</dbReference>
<feature type="coiled-coil region" evidence="1">
    <location>
        <begin position="25"/>
        <end position="69"/>
    </location>
</feature>